<dbReference type="Proteomes" id="UP000763505">
    <property type="component" value="Unassembled WGS sequence"/>
</dbReference>
<name>A0A921DWK2_9STAP</name>
<dbReference type="AlphaFoldDB" id="A0A921DWK2"/>
<dbReference type="SUPFAM" id="SSF48317">
    <property type="entry name" value="Acid phosphatase/Vanadium-dependent haloperoxidase"/>
    <property type="match status" value="1"/>
</dbReference>
<feature type="transmembrane region" description="Helical" evidence="1">
    <location>
        <begin position="59"/>
        <end position="78"/>
    </location>
</feature>
<organism evidence="3 4">
    <name type="scientific">Aliicoccus persicus</name>
    <dbReference type="NCBI Taxonomy" id="930138"/>
    <lineage>
        <taxon>Bacteria</taxon>
        <taxon>Bacillati</taxon>
        <taxon>Bacillota</taxon>
        <taxon>Bacilli</taxon>
        <taxon>Bacillales</taxon>
        <taxon>Staphylococcaceae</taxon>
        <taxon>Aliicoccus</taxon>
    </lineage>
</organism>
<evidence type="ECO:0000259" key="2">
    <source>
        <dbReference type="SMART" id="SM00014"/>
    </source>
</evidence>
<feature type="transmembrane region" description="Helical" evidence="1">
    <location>
        <begin position="127"/>
        <end position="148"/>
    </location>
</feature>
<keyword evidence="1" id="KW-1133">Transmembrane helix</keyword>
<proteinExistence type="predicted"/>
<evidence type="ECO:0000313" key="3">
    <source>
        <dbReference type="EMBL" id="HJE18871.1"/>
    </source>
</evidence>
<protein>
    <submittedName>
        <fullName evidence="3">Phosphatase PAP2 family protein</fullName>
    </submittedName>
</protein>
<keyword evidence="1" id="KW-0472">Membrane</keyword>
<dbReference type="InterPro" id="IPR036938">
    <property type="entry name" value="PAP2/HPO_sf"/>
</dbReference>
<dbReference type="Gene3D" id="1.20.144.10">
    <property type="entry name" value="Phosphatidic acid phosphatase type 2/haloperoxidase"/>
    <property type="match status" value="2"/>
</dbReference>
<dbReference type="CDD" id="cd03392">
    <property type="entry name" value="PAP2_like_2"/>
    <property type="match status" value="1"/>
</dbReference>
<feature type="transmembrane region" description="Helical" evidence="1">
    <location>
        <begin position="7"/>
        <end position="30"/>
    </location>
</feature>
<dbReference type="Pfam" id="PF01569">
    <property type="entry name" value="PAP2"/>
    <property type="match status" value="1"/>
</dbReference>
<dbReference type="SMART" id="SM00014">
    <property type="entry name" value="acidPPc"/>
    <property type="match status" value="1"/>
</dbReference>
<dbReference type="PANTHER" id="PTHR14969">
    <property type="entry name" value="SPHINGOSINE-1-PHOSPHATE PHOSPHOHYDROLASE"/>
    <property type="match status" value="1"/>
</dbReference>
<accession>A0A921DWK2</accession>
<reference evidence="3" key="1">
    <citation type="journal article" date="2021" name="PeerJ">
        <title>Extensive microbial diversity within the chicken gut microbiome revealed by metagenomics and culture.</title>
        <authorList>
            <person name="Gilroy R."/>
            <person name="Ravi A."/>
            <person name="Getino M."/>
            <person name="Pursley I."/>
            <person name="Horton D.L."/>
            <person name="Alikhan N.F."/>
            <person name="Baker D."/>
            <person name="Gharbi K."/>
            <person name="Hall N."/>
            <person name="Watson M."/>
            <person name="Adriaenssens E.M."/>
            <person name="Foster-Nyarko E."/>
            <person name="Jarju S."/>
            <person name="Secka A."/>
            <person name="Antonio M."/>
            <person name="Oren A."/>
            <person name="Chaudhuri R.R."/>
            <person name="La Ragione R."/>
            <person name="Hildebrand F."/>
            <person name="Pallen M.J."/>
        </authorList>
    </citation>
    <scope>NUCLEOTIDE SEQUENCE</scope>
    <source>
        <strain evidence="3">6019</strain>
    </source>
</reference>
<sequence>MVKKLGITGIIFLLLFVFVTIAVITDSLWVNRFDNTLTTLIQGQVTESGSSFVAVATDIADFMAVTILTVATVVILFVKRMYIASLWFGFTVLICAWFLMDTLKVVIGRDRPDELVITMESSLSYPSGHSIASVLFYGFLALGLILIMKKSSYKIIAGILATLIILFVMASRVYLGVHYPTDVIGGLFFGLASIFISASLYQLALPRLQQWMKKKKWNDQSPSLG</sequence>
<evidence type="ECO:0000313" key="4">
    <source>
        <dbReference type="Proteomes" id="UP000763505"/>
    </source>
</evidence>
<keyword evidence="1" id="KW-0812">Transmembrane</keyword>
<dbReference type="EMBL" id="DYYI01000007">
    <property type="protein sequence ID" value="HJE18871.1"/>
    <property type="molecule type" value="Genomic_DNA"/>
</dbReference>
<comment type="caution">
    <text evidence="3">The sequence shown here is derived from an EMBL/GenBank/DDBJ whole genome shotgun (WGS) entry which is preliminary data.</text>
</comment>
<evidence type="ECO:0000256" key="1">
    <source>
        <dbReference type="SAM" id="Phobius"/>
    </source>
</evidence>
<reference evidence="3" key="2">
    <citation type="submission" date="2021-09" db="EMBL/GenBank/DDBJ databases">
        <authorList>
            <person name="Gilroy R."/>
        </authorList>
    </citation>
    <scope>NUCLEOTIDE SEQUENCE</scope>
    <source>
        <strain evidence="3">6019</strain>
    </source>
</reference>
<feature type="transmembrane region" description="Helical" evidence="1">
    <location>
        <begin position="155"/>
        <end position="177"/>
    </location>
</feature>
<feature type="transmembrane region" description="Helical" evidence="1">
    <location>
        <begin position="183"/>
        <end position="205"/>
    </location>
</feature>
<feature type="transmembrane region" description="Helical" evidence="1">
    <location>
        <begin position="85"/>
        <end position="107"/>
    </location>
</feature>
<dbReference type="PANTHER" id="PTHR14969:SF13">
    <property type="entry name" value="AT30094P"/>
    <property type="match status" value="1"/>
</dbReference>
<gene>
    <name evidence="3" type="ORF">K8V35_00770</name>
</gene>
<dbReference type="InterPro" id="IPR000326">
    <property type="entry name" value="PAP2/HPO"/>
</dbReference>
<feature type="domain" description="Phosphatidic acid phosphatase type 2/haloperoxidase" evidence="2">
    <location>
        <begin position="88"/>
        <end position="198"/>
    </location>
</feature>